<sequence>MKGKELDQVSVVKEFPEVFPDDLPGAPPEREIVFKIDLIPEAKPVAKAQYRLAPTEMKELMSQLQELLDKGIIRPSVSPWGAPILFVKKKRRYPLPRIEDLFDQLQGSSWFSKTDLRSSYHQVKVREEDVPKTAFRTRYRHYEFVVMPFGVTNAPAVFMNLMNKVCRPMLDKFIIVFIDGILIYLKSEEEHAQHLHEVLSTLRKEKLYAKFSKCAFWLREVQFMGHVINAEGISIDPAKVEAVLKWSPPKNPSEVRSFLGLAGY</sequence>
<keyword evidence="2" id="KW-1185">Reference proteome</keyword>
<reference evidence="1 2" key="2">
    <citation type="journal article" date="2022" name="Mol. Ecol. Resour.">
        <title>The genomes of chicory, endive, great burdock and yacon provide insights into Asteraceae paleo-polyploidization history and plant inulin production.</title>
        <authorList>
            <person name="Fan W."/>
            <person name="Wang S."/>
            <person name="Wang H."/>
            <person name="Wang A."/>
            <person name="Jiang F."/>
            <person name="Liu H."/>
            <person name="Zhao H."/>
            <person name="Xu D."/>
            <person name="Zhang Y."/>
        </authorList>
    </citation>
    <scope>NUCLEOTIDE SEQUENCE [LARGE SCALE GENOMIC DNA]</scope>
    <source>
        <strain evidence="2">cv. Yunnan</strain>
        <tissue evidence="1">Leaves</tissue>
    </source>
</reference>
<dbReference type="Proteomes" id="UP001056120">
    <property type="component" value="Linkage Group LG03"/>
</dbReference>
<evidence type="ECO:0000313" key="2">
    <source>
        <dbReference type="Proteomes" id="UP001056120"/>
    </source>
</evidence>
<reference evidence="2" key="1">
    <citation type="journal article" date="2022" name="Mol. Ecol. Resour.">
        <title>The genomes of chicory, endive, great burdock and yacon provide insights into Asteraceae palaeo-polyploidization history and plant inulin production.</title>
        <authorList>
            <person name="Fan W."/>
            <person name="Wang S."/>
            <person name="Wang H."/>
            <person name="Wang A."/>
            <person name="Jiang F."/>
            <person name="Liu H."/>
            <person name="Zhao H."/>
            <person name="Xu D."/>
            <person name="Zhang Y."/>
        </authorList>
    </citation>
    <scope>NUCLEOTIDE SEQUENCE [LARGE SCALE GENOMIC DNA]</scope>
    <source>
        <strain evidence="2">cv. Yunnan</strain>
    </source>
</reference>
<proteinExistence type="predicted"/>
<comment type="caution">
    <text evidence="1">The sequence shown here is derived from an EMBL/GenBank/DDBJ whole genome shotgun (WGS) entry which is preliminary data.</text>
</comment>
<accession>A0ACB9JN25</accession>
<dbReference type="EMBL" id="CM042020">
    <property type="protein sequence ID" value="KAI3821126.1"/>
    <property type="molecule type" value="Genomic_DNA"/>
</dbReference>
<gene>
    <name evidence="1" type="ORF">L1987_08683</name>
</gene>
<name>A0ACB9JN25_9ASTR</name>
<organism evidence="1 2">
    <name type="scientific">Smallanthus sonchifolius</name>
    <dbReference type="NCBI Taxonomy" id="185202"/>
    <lineage>
        <taxon>Eukaryota</taxon>
        <taxon>Viridiplantae</taxon>
        <taxon>Streptophyta</taxon>
        <taxon>Embryophyta</taxon>
        <taxon>Tracheophyta</taxon>
        <taxon>Spermatophyta</taxon>
        <taxon>Magnoliopsida</taxon>
        <taxon>eudicotyledons</taxon>
        <taxon>Gunneridae</taxon>
        <taxon>Pentapetalae</taxon>
        <taxon>asterids</taxon>
        <taxon>campanulids</taxon>
        <taxon>Asterales</taxon>
        <taxon>Asteraceae</taxon>
        <taxon>Asteroideae</taxon>
        <taxon>Heliantheae alliance</taxon>
        <taxon>Millerieae</taxon>
        <taxon>Smallanthus</taxon>
    </lineage>
</organism>
<protein>
    <submittedName>
        <fullName evidence="1">Uncharacterized protein</fullName>
    </submittedName>
</protein>
<evidence type="ECO:0000313" key="1">
    <source>
        <dbReference type="EMBL" id="KAI3821126.1"/>
    </source>
</evidence>